<gene>
    <name evidence="3" type="ORF">KPC_3798</name>
</gene>
<evidence type="ECO:0000259" key="2">
    <source>
        <dbReference type="Pfam" id="PF14040"/>
    </source>
</evidence>
<evidence type="ECO:0000256" key="1">
    <source>
        <dbReference type="SAM" id="SignalP"/>
    </source>
</evidence>
<feature type="domain" description="Deoxyribonuclease NucA/NucB" evidence="2">
    <location>
        <begin position="255"/>
        <end position="352"/>
    </location>
</feature>
<protein>
    <recommendedName>
        <fullName evidence="2">Deoxyribonuclease NucA/NucB domain-containing protein</fullName>
    </recommendedName>
</protein>
<name>A0A2U3N4J3_9GAMM</name>
<proteinExistence type="predicted"/>
<feature type="signal peptide" evidence="1">
    <location>
        <begin position="1"/>
        <end position="23"/>
    </location>
</feature>
<sequence length="355" mass="38936">MYWIKYFLISLMLMFIFNKSSFAESALDISPVCTKVGQGGEESLLSRTSFCQKFNFEVPVLNNDGFNVAVAKVTGYAYTANNPTNVLNWPVTFRFKTVYEGAQNFIIKVHPRFDCTENECTFAGMPTVPLNTGLSAPITITPTMKVGSGGEQRYYLGIKLYADRSDKTVTTSSFYVNGPTLPTLRCDVNLAKANTKGCVFTDAPAVLNKIKITDPDVNESAIHIKEAQNSGKPGKYVAQSGSVMPDTSYSTPLTRLRDATQRRKNRTASLNMCKANFGSYSSTCAFTGDSDETPQDCDCDEYPFAATNQGADSSGGNVSVKKIDPSDNRRAGAYLGSFFNQERVLDGDEFYVNVD</sequence>
<dbReference type="RefSeq" id="WP_121975996.1">
    <property type="nucleotide sequence ID" value="NZ_OOGT01000387.1"/>
</dbReference>
<keyword evidence="1" id="KW-0732">Signal</keyword>
<accession>A0A2U3N4J3</accession>
<keyword evidence="4" id="KW-1185">Reference proteome</keyword>
<dbReference type="OrthoDB" id="2751008at2"/>
<evidence type="ECO:0000313" key="3">
    <source>
        <dbReference type="EMBL" id="SPL72620.1"/>
    </source>
</evidence>
<dbReference type="EMBL" id="OOGT01000387">
    <property type="protein sequence ID" value="SPL72620.1"/>
    <property type="molecule type" value="Genomic_DNA"/>
</dbReference>
<dbReference type="InParanoid" id="A0A2U3N4J3"/>
<feature type="chain" id="PRO_5015569928" description="Deoxyribonuclease NucA/NucB domain-containing protein" evidence="1">
    <location>
        <begin position="24"/>
        <end position="355"/>
    </location>
</feature>
<dbReference type="Proteomes" id="UP000245974">
    <property type="component" value="Unassembled WGS sequence"/>
</dbReference>
<dbReference type="Pfam" id="PF14040">
    <property type="entry name" value="DNase_NucA_NucB"/>
    <property type="match status" value="1"/>
</dbReference>
<reference evidence="4" key="1">
    <citation type="submission" date="2018-03" db="EMBL/GenBank/DDBJ databases">
        <authorList>
            <person name="Blom J."/>
        </authorList>
    </citation>
    <scope>NUCLEOTIDE SEQUENCE [LARGE SCALE GENOMIC DNA]</scope>
    <source>
        <strain evidence="4">KPC-SM-21</strain>
    </source>
</reference>
<dbReference type="InterPro" id="IPR029476">
    <property type="entry name" value="DNase_NucA_NucB"/>
</dbReference>
<dbReference type="AlphaFoldDB" id="A0A2U3N4J3"/>
<evidence type="ECO:0000313" key="4">
    <source>
        <dbReference type="Proteomes" id="UP000245974"/>
    </source>
</evidence>
<organism evidence="3 4">
    <name type="scientific">Acinetobacter stercoris</name>
    <dbReference type="NCBI Taxonomy" id="2126983"/>
    <lineage>
        <taxon>Bacteria</taxon>
        <taxon>Pseudomonadati</taxon>
        <taxon>Pseudomonadota</taxon>
        <taxon>Gammaproteobacteria</taxon>
        <taxon>Moraxellales</taxon>
        <taxon>Moraxellaceae</taxon>
        <taxon>Acinetobacter</taxon>
    </lineage>
</organism>